<keyword evidence="5" id="KW-0732">Signal</keyword>
<proteinExistence type="inferred from homology"/>
<protein>
    <recommendedName>
        <fullName evidence="4">Alpha-galactosidase</fullName>
        <ecNumber evidence="4">3.2.1.22</ecNumber>
    </recommendedName>
    <alternativeName>
        <fullName evidence="4">Melibiase</fullName>
    </alternativeName>
</protein>
<feature type="chain" id="PRO_5010026901" description="Alpha-galactosidase" evidence="5">
    <location>
        <begin position="31"/>
        <end position="281"/>
    </location>
</feature>
<evidence type="ECO:0000256" key="3">
    <source>
        <dbReference type="ARBA" id="ARBA00023295"/>
    </source>
</evidence>
<evidence type="ECO:0000256" key="5">
    <source>
        <dbReference type="SAM" id="SignalP"/>
    </source>
</evidence>
<keyword evidence="2 4" id="KW-0378">Hydrolase</keyword>
<reference evidence="6" key="1">
    <citation type="submission" date="2015-04" db="UniProtKB">
        <authorList>
            <consortium name="EnsemblPlants"/>
        </authorList>
    </citation>
    <scope>IDENTIFICATION</scope>
</reference>
<dbReference type="InterPro" id="IPR013785">
    <property type="entry name" value="Aldolase_TIM"/>
</dbReference>
<evidence type="ECO:0000256" key="2">
    <source>
        <dbReference type="ARBA" id="ARBA00022801"/>
    </source>
</evidence>
<evidence type="ECO:0000313" key="7">
    <source>
        <dbReference type="Proteomes" id="UP000008021"/>
    </source>
</evidence>
<dbReference type="CDD" id="cd14792">
    <property type="entry name" value="GH27"/>
    <property type="match status" value="1"/>
</dbReference>
<evidence type="ECO:0000256" key="1">
    <source>
        <dbReference type="ARBA" id="ARBA00009743"/>
    </source>
</evidence>
<dbReference type="InterPro" id="IPR017853">
    <property type="entry name" value="GH"/>
</dbReference>
<dbReference type="GO" id="GO:0004557">
    <property type="term" value="F:alpha-galactosidase activity"/>
    <property type="evidence" value="ECO:0007669"/>
    <property type="project" value="UniProtKB-EC"/>
</dbReference>
<feature type="signal peptide" evidence="5">
    <location>
        <begin position="1"/>
        <end position="30"/>
    </location>
</feature>
<reference evidence="6" key="2">
    <citation type="submission" date="2018-05" db="EMBL/GenBank/DDBJ databases">
        <title>OmerRS3 (Oryza meridionalis Reference Sequence Version 3).</title>
        <authorList>
            <person name="Zhang J."/>
            <person name="Kudrna D."/>
            <person name="Lee S."/>
            <person name="Talag J."/>
            <person name="Welchert J."/>
            <person name="Wing R.A."/>
        </authorList>
    </citation>
    <scope>NUCLEOTIDE SEQUENCE [LARGE SCALE GENOMIC DNA]</scope>
    <source>
        <strain evidence="6">OR44</strain>
    </source>
</reference>
<organism evidence="6">
    <name type="scientific">Oryza meridionalis</name>
    <dbReference type="NCBI Taxonomy" id="40149"/>
    <lineage>
        <taxon>Eukaryota</taxon>
        <taxon>Viridiplantae</taxon>
        <taxon>Streptophyta</taxon>
        <taxon>Embryophyta</taxon>
        <taxon>Tracheophyta</taxon>
        <taxon>Spermatophyta</taxon>
        <taxon>Magnoliopsida</taxon>
        <taxon>Liliopsida</taxon>
        <taxon>Poales</taxon>
        <taxon>Poaceae</taxon>
        <taxon>BOP clade</taxon>
        <taxon>Oryzoideae</taxon>
        <taxon>Oryzeae</taxon>
        <taxon>Oryzinae</taxon>
        <taxon>Oryza</taxon>
    </lineage>
</organism>
<keyword evidence="4" id="KW-1015">Disulfide bond</keyword>
<keyword evidence="7" id="KW-1185">Reference proteome</keyword>
<dbReference type="eggNOG" id="KOG2366">
    <property type="taxonomic scope" value="Eukaryota"/>
</dbReference>
<dbReference type="InterPro" id="IPR002241">
    <property type="entry name" value="Glyco_hydro_27"/>
</dbReference>
<dbReference type="PANTHER" id="PTHR11452:SF75">
    <property type="entry name" value="ALPHA-GALACTOSIDASE MEL1"/>
    <property type="match status" value="1"/>
</dbReference>
<evidence type="ECO:0000313" key="6">
    <source>
        <dbReference type="EnsemblPlants" id="OMERI03G32080.4"/>
    </source>
</evidence>
<sequence length="281" mass="31277">MEAPRLRLRLSLPFLLLVALVVSPPPVAAAARRMRIEPLPTAALRRLYDTSNYGKLQLNNGLALTPQMGWNSWNFFACNINETVIRDTADALVSTGLADLGYNYDQLLPDPKTFPSGIKALADYVHGKGLKLGIYSDAGIFTCQVRPGSLHHEKDDAAIFASWGVDYLKYDNCYNLGIKPKDRYPPMRDALNSTGCQIFYSLCEWGQDDPALWAGKVGNSWRTTDDIQDTWKSMTDIADKNNKWASYAGPGGWNDPDMLEVGNGGMTFAEYRAHFSIWPLS</sequence>
<accession>A0A0E0D761</accession>
<comment type="similarity">
    <text evidence="1 4">Belongs to the glycosyl hydrolase 27 family.</text>
</comment>
<dbReference type="Gramene" id="OMERI07G23000.4">
    <property type="protein sequence ID" value="OMERI07G23000.4"/>
    <property type="gene ID" value="OMERI07G23000"/>
</dbReference>
<dbReference type="EnsemblPlants" id="OMERI03G32080.4">
    <property type="protein sequence ID" value="OMERI03G32080.4"/>
    <property type="gene ID" value="OMERI03G32080"/>
</dbReference>
<dbReference type="Gene3D" id="3.20.20.70">
    <property type="entry name" value="Aldolase class I"/>
    <property type="match status" value="1"/>
</dbReference>
<evidence type="ECO:0000256" key="4">
    <source>
        <dbReference type="RuleBase" id="RU361168"/>
    </source>
</evidence>
<dbReference type="Pfam" id="PF16499">
    <property type="entry name" value="Melibiase_2"/>
    <property type="match status" value="1"/>
</dbReference>
<name>A0A0E0D761_9ORYZ</name>
<dbReference type="GO" id="GO:0005975">
    <property type="term" value="P:carbohydrate metabolic process"/>
    <property type="evidence" value="ECO:0007669"/>
    <property type="project" value="InterPro"/>
</dbReference>
<dbReference type="HOGENOM" id="CLU_013093_4_0_1"/>
<dbReference type="AlphaFoldDB" id="A0A0E0D761"/>
<comment type="catalytic activity">
    <reaction evidence="4">
        <text>Hydrolysis of terminal, non-reducing alpha-D-galactose residues in alpha-D-galactosides, including galactose oligosaccharides, galactomannans and galactolipids.</text>
        <dbReference type="EC" id="3.2.1.22"/>
    </reaction>
</comment>
<dbReference type="EnsemblPlants" id="OMERI07G23000.4">
    <property type="protein sequence ID" value="OMERI07G23000.4"/>
    <property type="gene ID" value="OMERI07G23000"/>
</dbReference>
<keyword evidence="3 4" id="KW-0326">Glycosidase</keyword>
<dbReference type="Gramene" id="OMERI03G32080.4">
    <property type="protein sequence ID" value="OMERI03G32080.4"/>
    <property type="gene ID" value="OMERI03G32080"/>
</dbReference>
<dbReference type="PRINTS" id="PR00740">
    <property type="entry name" value="GLHYDRLASE27"/>
</dbReference>
<dbReference type="Proteomes" id="UP000008021">
    <property type="component" value="Chromosome 3"/>
</dbReference>
<dbReference type="Proteomes" id="UP000008021">
    <property type="component" value="Chromosome 7"/>
</dbReference>
<dbReference type="PANTHER" id="PTHR11452">
    <property type="entry name" value="ALPHA-GALACTOSIDASE/ALPHA-N-ACETYLGALACTOSAMINIDASE"/>
    <property type="match status" value="1"/>
</dbReference>
<dbReference type="SUPFAM" id="SSF51445">
    <property type="entry name" value="(Trans)glycosidases"/>
    <property type="match status" value="1"/>
</dbReference>
<dbReference type="EC" id="3.2.1.22" evidence="4"/>